<feature type="domain" description="MobA-like NTP transferase" evidence="3">
    <location>
        <begin position="9"/>
        <end position="157"/>
    </location>
</feature>
<dbReference type="EMBL" id="CP001706">
    <property type="protein sequence ID" value="ACV08901.1"/>
    <property type="molecule type" value="Genomic_DNA"/>
</dbReference>
<evidence type="ECO:0000256" key="2">
    <source>
        <dbReference type="SAM" id="MobiDB-lite"/>
    </source>
</evidence>
<evidence type="ECO:0000313" key="5">
    <source>
        <dbReference type="Proteomes" id="UP000000628"/>
    </source>
</evidence>
<dbReference type="GO" id="GO:0016779">
    <property type="term" value="F:nucleotidyltransferase activity"/>
    <property type="evidence" value="ECO:0007669"/>
    <property type="project" value="UniProtKB-ARBA"/>
</dbReference>
<dbReference type="OrthoDB" id="4408226at2"/>
<evidence type="ECO:0000256" key="1">
    <source>
        <dbReference type="ARBA" id="ARBA00022679"/>
    </source>
</evidence>
<dbReference type="KEGG" id="jde:Jden_1245"/>
<proteinExistence type="predicted"/>
<dbReference type="AlphaFoldDB" id="C7R444"/>
<dbReference type="PANTHER" id="PTHR19136">
    <property type="entry name" value="MOLYBDENUM COFACTOR GUANYLYLTRANSFERASE"/>
    <property type="match status" value="1"/>
</dbReference>
<dbReference type="PANTHER" id="PTHR19136:SF81">
    <property type="entry name" value="MOLYBDENUM COFACTOR GUANYLYLTRANSFERASE"/>
    <property type="match status" value="1"/>
</dbReference>
<dbReference type="HOGENOM" id="CLU_055597_1_1_11"/>
<keyword evidence="1" id="KW-0808">Transferase</keyword>
<keyword evidence="5" id="KW-1185">Reference proteome</keyword>
<feature type="region of interest" description="Disordered" evidence="2">
    <location>
        <begin position="192"/>
        <end position="214"/>
    </location>
</feature>
<dbReference type="InterPro" id="IPR025877">
    <property type="entry name" value="MobA-like_NTP_Trfase"/>
</dbReference>
<organism evidence="4 5">
    <name type="scientific">Jonesia denitrificans (strain ATCC 14870 / DSM 20603 / BCRC 15368 / CIP 55.134 / JCM 11481 / NBRC 15587 / NCTC 10816 / Prevot 55134)</name>
    <name type="common">Listeria denitrificans</name>
    <dbReference type="NCBI Taxonomy" id="471856"/>
    <lineage>
        <taxon>Bacteria</taxon>
        <taxon>Bacillati</taxon>
        <taxon>Actinomycetota</taxon>
        <taxon>Actinomycetes</taxon>
        <taxon>Micrococcales</taxon>
        <taxon>Jonesiaceae</taxon>
        <taxon>Jonesia</taxon>
    </lineage>
</organism>
<evidence type="ECO:0000259" key="3">
    <source>
        <dbReference type="Pfam" id="PF12804"/>
    </source>
</evidence>
<dbReference type="SUPFAM" id="SSF53448">
    <property type="entry name" value="Nucleotide-diphospho-sugar transferases"/>
    <property type="match status" value="1"/>
</dbReference>
<protein>
    <submittedName>
        <fullName evidence="4">Molybdopterin-guanine dinucleotide biosynthesis protein A-like protein</fullName>
    </submittedName>
</protein>
<dbReference type="STRING" id="471856.Jden_1245"/>
<dbReference type="Pfam" id="PF12804">
    <property type="entry name" value="NTP_transf_3"/>
    <property type="match status" value="1"/>
</dbReference>
<dbReference type="RefSeq" id="WP_015771529.1">
    <property type="nucleotide sequence ID" value="NC_013174.1"/>
</dbReference>
<name>C7R444_JONDD</name>
<dbReference type="Gene3D" id="3.90.550.10">
    <property type="entry name" value="Spore Coat Polysaccharide Biosynthesis Protein SpsA, Chain A"/>
    <property type="match status" value="1"/>
</dbReference>
<dbReference type="InterPro" id="IPR029044">
    <property type="entry name" value="Nucleotide-diphossugar_trans"/>
</dbReference>
<accession>C7R444</accession>
<reference evidence="4 5" key="1">
    <citation type="journal article" date="2009" name="Stand. Genomic Sci.">
        <title>Complete genome sequence of Jonesia denitrificans type strain (Prevot 55134).</title>
        <authorList>
            <person name="Pukall R."/>
            <person name="Gehrich-Schroter G."/>
            <person name="Lapidus A."/>
            <person name="Nolan M."/>
            <person name="Glavina Del Rio T."/>
            <person name="Lucas S."/>
            <person name="Chen F."/>
            <person name="Tice H."/>
            <person name="Pitluck S."/>
            <person name="Cheng J.F."/>
            <person name="Copeland A."/>
            <person name="Saunders E."/>
            <person name="Brettin T."/>
            <person name="Detter J.C."/>
            <person name="Bruce D."/>
            <person name="Goodwin L."/>
            <person name="Pati A."/>
            <person name="Ivanova N."/>
            <person name="Mavromatis K."/>
            <person name="Ovchinnikova G."/>
            <person name="Chen A."/>
            <person name="Palaniappan K."/>
            <person name="Land M."/>
            <person name="Hauser L."/>
            <person name="Chang Y.J."/>
            <person name="Jeffries C.D."/>
            <person name="Chain P."/>
            <person name="Goker M."/>
            <person name="Bristow J."/>
            <person name="Eisen J.A."/>
            <person name="Markowitz V."/>
            <person name="Hugenholtz P."/>
            <person name="Kyrpides N.C."/>
            <person name="Klenk H.P."/>
            <person name="Han C."/>
        </authorList>
    </citation>
    <scope>NUCLEOTIDE SEQUENCE [LARGE SCALE GENOMIC DNA]</scope>
    <source>
        <strain evidence="5">ATCC 14870 / DSM 20603 / BCRC 15368 / CIP 55.134 / JCM 11481 / NBRC 15587 / NCTC 10816 / Prevot 55134</strain>
    </source>
</reference>
<sequence length="214" mass="22835">MTTTTHATIILTGGHGSRLGTTNKAELPLGTTTFLNHILTTLPSFHHPTILVGPPPHTPTHIPVITTQEHPPHTGPLAAIAHATTHLPPQTTYTTILACDTPHAAHAITPLTHALTTTHQDAALAVDKEGRWQPLVAVYDVAALATALDALRDSGGLAHRPVKHLIAALNITTVPLPQLWTFDVDTPQDYSQMRSLTTSERAHTTGEDPDDDAI</sequence>
<dbReference type="Proteomes" id="UP000000628">
    <property type="component" value="Chromosome"/>
</dbReference>
<dbReference type="eggNOG" id="COG0746">
    <property type="taxonomic scope" value="Bacteria"/>
</dbReference>
<evidence type="ECO:0000313" key="4">
    <source>
        <dbReference type="EMBL" id="ACV08901.1"/>
    </source>
</evidence>
<gene>
    <name evidence="4" type="ordered locus">Jden_1245</name>
</gene>